<protein>
    <submittedName>
        <fullName evidence="3">Actin-like protein 10</fullName>
    </submittedName>
</protein>
<evidence type="ECO:0000313" key="2">
    <source>
        <dbReference type="Proteomes" id="UP000694906"/>
    </source>
</evidence>
<dbReference type="InterPro" id="IPR004000">
    <property type="entry name" value="Actin"/>
</dbReference>
<sequence>MDAQIAALAWPGKDDESREFLGGVGYRSTGSSRTEVIMSLIQVLSSLTIPFHLHNQEPLQPHHVRSTRGLPGLKPHQVESACGNRRPRRLPSLGHIAGVVDQGSGITKAGFAGEDQTRIVLKSSSLVPRWDRPVLPGAQGCEPAGGMARAHPVKHGVVVDWEGLEGLWERLLVGVLRVCPEQWPVLVSNSPSAPPKGCEKVAELLFEALAVPACHVASTALLALCSAGALSGLAVEAGAGMCHTTPINAGHSWLKATFRMDVAGSTLLRYFRELLVAACPDLQLQGLPRKTVTQLKKRYCYVSLDFEGDLLDPARHHPASFRMGSGSSVSLGSERFRRPEPTFQPGLLGQAEPGLPTLAFRALQKIPLTLRKRLADTVVLGGGSTLFPGFAERLDLELEAQCRRHGYPALQPRLVAKPGRDMAVWTGGSMVASLHSFQRGWMTRAMYQECGSRLVHEVFN</sequence>
<reference evidence="3" key="1">
    <citation type="submission" date="2025-08" db="UniProtKB">
        <authorList>
            <consortium name="RefSeq"/>
        </authorList>
    </citation>
    <scope>IDENTIFICATION</scope>
</reference>
<comment type="similarity">
    <text evidence="1">Belongs to the actin family.</text>
</comment>
<gene>
    <name evidence="3" type="primary">Actl10</name>
</gene>
<proteinExistence type="inferred from homology"/>
<dbReference type="GeneID" id="101718672"/>
<dbReference type="FunFam" id="3.30.420.40:FF:000058">
    <property type="entry name" value="Putative actin-related protein 5"/>
    <property type="match status" value="1"/>
</dbReference>
<dbReference type="Pfam" id="PF00022">
    <property type="entry name" value="Actin"/>
    <property type="match status" value="1"/>
</dbReference>
<dbReference type="Gene3D" id="3.90.640.10">
    <property type="entry name" value="Actin, Chain A, domain 4"/>
    <property type="match status" value="1"/>
</dbReference>
<dbReference type="PANTHER" id="PTHR11937">
    <property type="entry name" value="ACTIN"/>
    <property type="match status" value="1"/>
</dbReference>
<dbReference type="Proteomes" id="UP000694906">
    <property type="component" value="Unplaced"/>
</dbReference>
<dbReference type="PRINTS" id="PR00190">
    <property type="entry name" value="ACTIN"/>
</dbReference>
<dbReference type="SUPFAM" id="SSF53067">
    <property type="entry name" value="Actin-like ATPase domain"/>
    <property type="match status" value="2"/>
</dbReference>
<dbReference type="Gene3D" id="3.30.420.40">
    <property type="match status" value="2"/>
</dbReference>
<dbReference type="AlphaFoldDB" id="A0AAX6S2H4"/>
<name>A0AAX6S2H4_HETGA</name>
<organism evidence="2 3">
    <name type="scientific">Heterocephalus glaber</name>
    <name type="common">Naked mole rat</name>
    <dbReference type="NCBI Taxonomy" id="10181"/>
    <lineage>
        <taxon>Eukaryota</taxon>
        <taxon>Metazoa</taxon>
        <taxon>Chordata</taxon>
        <taxon>Craniata</taxon>
        <taxon>Vertebrata</taxon>
        <taxon>Euteleostomi</taxon>
        <taxon>Mammalia</taxon>
        <taxon>Eutheria</taxon>
        <taxon>Euarchontoglires</taxon>
        <taxon>Glires</taxon>
        <taxon>Rodentia</taxon>
        <taxon>Hystricomorpha</taxon>
        <taxon>Bathyergidae</taxon>
        <taxon>Heterocephalus</taxon>
    </lineage>
</organism>
<evidence type="ECO:0000256" key="1">
    <source>
        <dbReference type="RuleBase" id="RU000487"/>
    </source>
</evidence>
<dbReference type="InterPro" id="IPR043129">
    <property type="entry name" value="ATPase_NBD"/>
</dbReference>
<evidence type="ECO:0000313" key="3">
    <source>
        <dbReference type="RefSeq" id="XP_021102530.1"/>
    </source>
</evidence>
<dbReference type="CTD" id="170487"/>
<accession>A0AAX6S2H4</accession>
<dbReference type="SMART" id="SM00268">
    <property type="entry name" value="ACTIN"/>
    <property type="match status" value="1"/>
</dbReference>
<keyword evidence="2" id="KW-1185">Reference proteome</keyword>
<dbReference type="RefSeq" id="XP_021102530.1">
    <property type="nucleotide sequence ID" value="XM_021246871.1"/>
</dbReference>